<comment type="pathway">
    <text evidence="2">Protein modification; protein glycosylation.</text>
</comment>
<evidence type="ECO:0000256" key="3">
    <source>
        <dbReference type="ARBA" id="ARBA00022676"/>
    </source>
</evidence>
<name>A0A813RN82_ADIRI</name>
<comment type="caution">
    <text evidence="11">The sequence shown here is derived from an EMBL/GenBank/DDBJ whole genome shotgun (WGS) entry which is preliminary data.</text>
</comment>
<dbReference type="OrthoDB" id="2019572at2759"/>
<evidence type="ECO:0000256" key="10">
    <source>
        <dbReference type="ARBA" id="ARBA00038150"/>
    </source>
</evidence>
<comment type="similarity">
    <text evidence="10">Belongs to the glycosyltransferase 14 family.</text>
</comment>
<dbReference type="AlphaFoldDB" id="A0A813RN82"/>
<dbReference type="GO" id="GO:0016020">
    <property type="term" value="C:membrane"/>
    <property type="evidence" value="ECO:0007669"/>
    <property type="project" value="UniProtKB-SubCell"/>
</dbReference>
<evidence type="ECO:0000256" key="9">
    <source>
        <dbReference type="ARBA" id="ARBA00023180"/>
    </source>
</evidence>
<keyword evidence="9" id="KW-0325">Glycoprotein</keyword>
<comment type="subcellular location">
    <subcellularLocation>
        <location evidence="1">Membrane</location>
        <topology evidence="1">Single-pass type II membrane protein</topology>
    </subcellularLocation>
</comment>
<evidence type="ECO:0000256" key="1">
    <source>
        <dbReference type="ARBA" id="ARBA00004606"/>
    </source>
</evidence>
<evidence type="ECO:0000256" key="5">
    <source>
        <dbReference type="ARBA" id="ARBA00022692"/>
    </source>
</evidence>
<reference evidence="11" key="1">
    <citation type="submission" date="2021-02" db="EMBL/GenBank/DDBJ databases">
        <authorList>
            <person name="Nowell W R."/>
        </authorList>
    </citation>
    <scope>NUCLEOTIDE SEQUENCE</scope>
</reference>
<accession>A0A813RN82</accession>
<dbReference type="EMBL" id="CAJNOJ010000090">
    <property type="protein sequence ID" value="CAF1083378.1"/>
    <property type="molecule type" value="Genomic_DNA"/>
</dbReference>
<dbReference type="PANTHER" id="PTHR19297:SF191">
    <property type="entry name" value="PROTEIN XYLOSYLTRANSFERASE"/>
    <property type="match status" value="1"/>
</dbReference>
<dbReference type="GO" id="GO:0008375">
    <property type="term" value="F:acetylglucosaminyltransferase activity"/>
    <property type="evidence" value="ECO:0007669"/>
    <property type="project" value="TreeGrafter"/>
</dbReference>
<organism evidence="11 13">
    <name type="scientific">Adineta ricciae</name>
    <name type="common">Rotifer</name>
    <dbReference type="NCBI Taxonomy" id="249248"/>
    <lineage>
        <taxon>Eukaryota</taxon>
        <taxon>Metazoa</taxon>
        <taxon>Spiralia</taxon>
        <taxon>Gnathifera</taxon>
        <taxon>Rotifera</taxon>
        <taxon>Eurotatoria</taxon>
        <taxon>Bdelloidea</taxon>
        <taxon>Adinetida</taxon>
        <taxon>Adinetidae</taxon>
        <taxon>Adineta</taxon>
    </lineage>
</organism>
<evidence type="ECO:0000313" key="12">
    <source>
        <dbReference type="EMBL" id="CAF1083378.1"/>
    </source>
</evidence>
<sequence length="448" mass="52473">MQSSSWRTKVWPNRRLMLNNCLLFLGFFFTITFVRTTYFQPGDSYSYDLQSSISYKTFFQHLQSYSYPVSCQKLFEGDPNEIQHANNLLRNKTNSYSAISNEKYHVPKSLCINYRSERFNQPFHYRDSSVNRQFPIAFTILLHDNVEQFERLLRLIYRPQNIYCIHVDSGAERAVFESVRSIAGCFDNIFLTNKRERVLYATFRRLQADLNCMEDLLKYPSWKYLLNIAGSELPLRTNSELVKILSIYRGFNDIEGIWRNRNVHRFEYVFKYNNNTRGTHESYISRTDERKKPPPHNISIFKGSAYGVFSRGFVNYIQTNPIAKDLLNWSQDTYSPDEHVWATLNYNTHLKVPGGSKAQTDPAKWTGRFCNWGEYRCHGAIIRGICVFGTADLPLLAGRHELIANKFYLKVDPIAYQCSEELLVNRSKFELPLANAQIYRQMSFLSSP</sequence>
<proteinExistence type="inferred from homology"/>
<keyword evidence="7" id="KW-1133">Transmembrane helix</keyword>
<keyword evidence="6" id="KW-0735">Signal-anchor</keyword>
<keyword evidence="8" id="KW-0472">Membrane</keyword>
<protein>
    <submittedName>
        <fullName evidence="11">Uncharacterized protein</fullName>
    </submittedName>
</protein>
<gene>
    <name evidence="12" type="ORF">EDS130_LOCUS19093</name>
    <name evidence="11" type="ORF">XAT740_LOCUS2269</name>
</gene>
<keyword evidence="4" id="KW-0808">Transferase</keyword>
<evidence type="ECO:0000256" key="2">
    <source>
        <dbReference type="ARBA" id="ARBA00004922"/>
    </source>
</evidence>
<dbReference type="Pfam" id="PF02485">
    <property type="entry name" value="Branch"/>
    <property type="match status" value="1"/>
</dbReference>
<evidence type="ECO:0000313" key="13">
    <source>
        <dbReference type="Proteomes" id="UP000663828"/>
    </source>
</evidence>
<evidence type="ECO:0000256" key="6">
    <source>
        <dbReference type="ARBA" id="ARBA00022968"/>
    </source>
</evidence>
<dbReference type="Proteomes" id="UP000663828">
    <property type="component" value="Unassembled WGS sequence"/>
</dbReference>
<dbReference type="EMBL" id="CAJNOR010000077">
    <property type="protein sequence ID" value="CAF0786748.1"/>
    <property type="molecule type" value="Genomic_DNA"/>
</dbReference>
<keyword evidence="3" id="KW-0328">Glycosyltransferase</keyword>
<evidence type="ECO:0000256" key="7">
    <source>
        <dbReference type="ARBA" id="ARBA00022989"/>
    </source>
</evidence>
<dbReference type="InterPro" id="IPR003406">
    <property type="entry name" value="Glyco_trans_14"/>
</dbReference>
<evidence type="ECO:0000256" key="8">
    <source>
        <dbReference type="ARBA" id="ARBA00023136"/>
    </source>
</evidence>
<keyword evidence="5" id="KW-0812">Transmembrane</keyword>
<dbReference type="Proteomes" id="UP000663852">
    <property type="component" value="Unassembled WGS sequence"/>
</dbReference>
<evidence type="ECO:0000256" key="4">
    <source>
        <dbReference type="ARBA" id="ARBA00022679"/>
    </source>
</evidence>
<evidence type="ECO:0000313" key="11">
    <source>
        <dbReference type="EMBL" id="CAF0786748.1"/>
    </source>
</evidence>
<dbReference type="PANTHER" id="PTHR19297">
    <property type="entry name" value="GLYCOSYLTRANSFERASE 14 FAMILY MEMBER"/>
    <property type="match status" value="1"/>
</dbReference>
<keyword evidence="13" id="KW-1185">Reference proteome</keyword>